<gene>
    <name evidence="3" type="ORF">MARPO_0019s0088</name>
</gene>
<dbReference type="Gramene" id="Mp1g13180.1">
    <property type="protein sequence ID" value="Mp1g13180.1.cds"/>
    <property type="gene ID" value="Mp1g13180"/>
</dbReference>
<dbReference type="Pfam" id="PF05024">
    <property type="entry name" value="Gpi1"/>
    <property type="match status" value="1"/>
</dbReference>
<reference evidence="4" key="1">
    <citation type="journal article" date="2017" name="Cell">
        <title>Insights into land plant evolution garnered from the Marchantia polymorpha genome.</title>
        <authorList>
            <person name="Bowman J.L."/>
            <person name="Kohchi T."/>
            <person name="Yamato K.T."/>
            <person name="Jenkins J."/>
            <person name="Shu S."/>
            <person name="Ishizaki K."/>
            <person name="Yamaoka S."/>
            <person name="Nishihama R."/>
            <person name="Nakamura Y."/>
            <person name="Berger F."/>
            <person name="Adam C."/>
            <person name="Aki S.S."/>
            <person name="Althoff F."/>
            <person name="Araki T."/>
            <person name="Arteaga-Vazquez M.A."/>
            <person name="Balasubrmanian S."/>
            <person name="Barry K."/>
            <person name="Bauer D."/>
            <person name="Boehm C.R."/>
            <person name="Briginshaw L."/>
            <person name="Caballero-Perez J."/>
            <person name="Catarino B."/>
            <person name="Chen F."/>
            <person name="Chiyoda S."/>
            <person name="Chovatia M."/>
            <person name="Davies K.M."/>
            <person name="Delmans M."/>
            <person name="Demura T."/>
            <person name="Dierschke T."/>
            <person name="Dolan L."/>
            <person name="Dorantes-Acosta A.E."/>
            <person name="Eklund D.M."/>
            <person name="Florent S.N."/>
            <person name="Flores-Sandoval E."/>
            <person name="Fujiyama A."/>
            <person name="Fukuzawa H."/>
            <person name="Galik B."/>
            <person name="Grimanelli D."/>
            <person name="Grimwood J."/>
            <person name="Grossniklaus U."/>
            <person name="Hamada T."/>
            <person name="Haseloff J."/>
            <person name="Hetherington A.J."/>
            <person name="Higo A."/>
            <person name="Hirakawa Y."/>
            <person name="Hundley H.N."/>
            <person name="Ikeda Y."/>
            <person name="Inoue K."/>
            <person name="Inoue S.I."/>
            <person name="Ishida S."/>
            <person name="Jia Q."/>
            <person name="Kakita M."/>
            <person name="Kanazawa T."/>
            <person name="Kawai Y."/>
            <person name="Kawashima T."/>
            <person name="Kennedy M."/>
            <person name="Kinose K."/>
            <person name="Kinoshita T."/>
            <person name="Kohara Y."/>
            <person name="Koide E."/>
            <person name="Komatsu K."/>
            <person name="Kopischke S."/>
            <person name="Kubo M."/>
            <person name="Kyozuka J."/>
            <person name="Lagercrantz U."/>
            <person name="Lin S.S."/>
            <person name="Lindquist E."/>
            <person name="Lipzen A.M."/>
            <person name="Lu C.W."/>
            <person name="De Luna E."/>
            <person name="Martienssen R.A."/>
            <person name="Minamino N."/>
            <person name="Mizutani M."/>
            <person name="Mizutani M."/>
            <person name="Mochizuki N."/>
            <person name="Monte I."/>
            <person name="Mosher R."/>
            <person name="Nagasaki H."/>
            <person name="Nakagami H."/>
            <person name="Naramoto S."/>
            <person name="Nishitani K."/>
            <person name="Ohtani M."/>
            <person name="Okamoto T."/>
            <person name="Okumura M."/>
            <person name="Phillips J."/>
            <person name="Pollak B."/>
            <person name="Reinders A."/>
            <person name="Rovekamp M."/>
            <person name="Sano R."/>
            <person name="Sawa S."/>
            <person name="Schmid M.W."/>
            <person name="Shirakawa M."/>
            <person name="Solano R."/>
            <person name="Spunde A."/>
            <person name="Suetsugu N."/>
            <person name="Sugano S."/>
            <person name="Sugiyama A."/>
            <person name="Sun R."/>
            <person name="Suzuki Y."/>
            <person name="Takenaka M."/>
            <person name="Takezawa D."/>
            <person name="Tomogane H."/>
            <person name="Tsuzuki M."/>
            <person name="Ueda T."/>
            <person name="Umeda M."/>
            <person name="Ward J.M."/>
            <person name="Watanabe Y."/>
            <person name="Yazaki K."/>
            <person name="Yokoyama R."/>
            <person name="Yoshitake Y."/>
            <person name="Yotsui I."/>
            <person name="Zachgo S."/>
            <person name="Schmutz J."/>
        </authorList>
    </citation>
    <scope>NUCLEOTIDE SEQUENCE [LARGE SCALE GENOMIC DNA]</scope>
    <source>
        <strain evidence="4">Tak-1</strain>
    </source>
</reference>
<feature type="region of interest" description="Disordered" evidence="1">
    <location>
        <begin position="650"/>
        <end position="669"/>
    </location>
</feature>
<proteinExistence type="predicted"/>
<evidence type="ECO:0000313" key="4">
    <source>
        <dbReference type="Proteomes" id="UP000244005"/>
    </source>
</evidence>
<dbReference type="EMBL" id="KZ772691">
    <property type="protein sequence ID" value="PTQ44668.1"/>
    <property type="molecule type" value="Genomic_DNA"/>
</dbReference>
<feature type="transmembrane region" description="Helical" evidence="2">
    <location>
        <begin position="442"/>
        <end position="464"/>
    </location>
</feature>
<dbReference type="GO" id="GO:0016020">
    <property type="term" value="C:membrane"/>
    <property type="evidence" value="ECO:0007669"/>
    <property type="project" value="InterPro"/>
</dbReference>
<keyword evidence="4" id="KW-1185">Reference proteome</keyword>
<dbReference type="OrthoDB" id="70250at2759"/>
<feature type="transmembrane region" description="Helical" evidence="2">
    <location>
        <begin position="531"/>
        <end position="552"/>
    </location>
</feature>
<evidence type="ECO:0000313" key="3">
    <source>
        <dbReference type="EMBL" id="PTQ44668.1"/>
    </source>
</evidence>
<dbReference type="PANTHER" id="PTHR47555:SF2">
    <property type="entry name" value="N-ACETYLGLUCOSAMINYL TRANSFERASE COMPONENT FAMILY PROTEIN _ GPI1 FAMILY PROTEIN"/>
    <property type="match status" value="1"/>
</dbReference>
<dbReference type="GO" id="GO:0006506">
    <property type="term" value="P:GPI anchor biosynthetic process"/>
    <property type="evidence" value="ECO:0007669"/>
    <property type="project" value="InterPro"/>
</dbReference>
<feature type="transmembrane region" description="Helical" evidence="2">
    <location>
        <begin position="270"/>
        <end position="294"/>
    </location>
</feature>
<protein>
    <submittedName>
        <fullName evidence="3">Uncharacterized protein</fullName>
    </submittedName>
</protein>
<feature type="transmembrane region" description="Helical" evidence="2">
    <location>
        <begin position="558"/>
        <end position="579"/>
    </location>
</feature>
<evidence type="ECO:0000256" key="1">
    <source>
        <dbReference type="SAM" id="MobiDB-lite"/>
    </source>
</evidence>
<feature type="transmembrane region" description="Helical" evidence="2">
    <location>
        <begin position="354"/>
        <end position="374"/>
    </location>
</feature>
<keyword evidence="2" id="KW-0472">Membrane</keyword>
<dbReference type="PANTHER" id="PTHR47555">
    <property type="entry name" value="N-ACETYLGLUCOSAMINYL TRANSFERASE COMPONENT FAMILY PROTEIN / GPI1 FAMILY PROTEIN"/>
    <property type="match status" value="1"/>
</dbReference>
<keyword evidence="2" id="KW-1133">Transmembrane helix</keyword>
<feature type="transmembrane region" description="Helical" evidence="2">
    <location>
        <begin position="476"/>
        <end position="499"/>
    </location>
</feature>
<dbReference type="InterPro" id="IPR007720">
    <property type="entry name" value="PigQ/GPI1"/>
</dbReference>
<feature type="transmembrane region" description="Helical" evidence="2">
    <location>
        <begin position="414"/>
        <end position="435"/>
    </location>
</feature>
<dbReference type="Proteomes" id="UP000244005">
    <property type="component" value="Unassembled WGS sequence"/>
</dbReference>
<organism evidence="3 4">
    <name type="scientific">Marchantia polymorpha</name>
    <name type="common">Common liverwort</name>
    <name type="synonym">Marchantia aquatica</name>
    <dbReference type="NCBI Taxonomy" id="3197"/>
    <lineage>
        <taxon>Eukaryota</taxon>
        <taxon>Viridiplantae</taxon>
        <taxon>Streptophyta</taxon>
        <taxon>Embryophyta</taxon>
        <taxon>Marchantiophyta</taxon>
        <taxon>Marchantiopsida</taxon>
        <taxon>Marchantiidae</taxon>
        <taxon>Marchantiales</taxon>
        <taxon>Marchantiaceae</taxon>
        <taxon>Marchantia</taxon>
    </lineage>
</organism>
<keyword evidence="2" id="KW-0812">Transmembrane</keyword>
<sequence length="753" mass="84500">MAKRDVPCCRLWLPQQLCVRQDQRLAIVGWINEGVEILDLVVVGGVTTSEDFYADVKILQRSLDNAESKLQAELRAEQKLRVIGEYRVCDDLGNEKVGSAQSHDLDRELLESLASIQHVYTAWALFSDHLSGGEGKKLDWVPRLYRIIRHDRCVALLSTHIIVYNQPQFGSHHLSHLPWNFRSNIANTGTPVDQVVKPPVWISTLEQQKTILKVEMIMQELNCARYISQTVEDVAASVKLDGERAPRFAKCSASGRIASCSFEPWRRVSLLLLTLWATALYCLARVFIPILSVWLPAVPLLRDMMRKSMLLHILRIRCQQLMAWPFVLLWGGLGPEQPNVAKAHRIAKAKHSTWFSLLIDMIAGAIVGFVLLYYHSPILSFLVDSGKSLTNDILRTGCVWLMGVPAGFKINTELAAVFGTLSLHWIQTWSTLLFTAIPAIKILLYVLSVSGIILGFTVLAAMVSDMVTLATIHVLSLHYAIAFIYSNQLRALAALFRLFRGRKRNVLRGRLDSFDCSVDQLLVGSLMFTPLLLLLPTTSVFYTFFSIIFLTVSSLQLIVNYVISVLLSFPFFEVATWFLHPKQFPSGVWMRIVQIEKSQNWTSSTSDMPSVGKGYQGAHCSTSMKEDKSKPVVSDYTFHGIAHAETEGSHSTSRIGHCGQSAENYSSESTGRGKKTTILFMLEIRTARYGEILRPFIATHFFGVQWPSAAALVYKVVSGERFSQPPFVGVAKLPHSLLSPKSFAKLCYTSMRR</sequence>
<evidence type="ECO:0000256" key="2">
    <source>
        <dbReference type="SAM" id="Phobius"/>
    </source>
</evidence>
<dbReference type="AlphaFoldDB" id="A0A2R6XEY2"/>
<name>A0A2R6XEY2_MARPO</name>
<accession>A0A2R6XEY2</accession>